<evidence type="ECO:0000259" key="4">
    <source>
        <dbReference type="SMART" id="SM00421"/>
    </source>
</evidence>
<keyword evidence="3" id="KW-0804">Transcription</keyword>
<dbReference type="KEGG" id="bmu:Bmul_3738"/>
<dbReference type="SUPFAM" id="SSF75516">
    <property type="entry name" value="Pheromone-binding domain of LuxR-like quorum-sensing transcription factors"/>
    <property type="match status" value="1"/>
</dbReference>
<dbReference type="SUPFAM" id="SSF46894">
    <property type="entry name" value="C-terminal effector domain of the bipartite response regulators"/>
    <property type="match status" value="1"/>
</dbReference>
<evidence type="ECO:0000256" key="1">
    <source>
        <dbReference type="ARBA" id="ARBA00023015"/>
    </source>
</evidence>
<dbReference type="GO" id="GO:0006355">
    <property type="term" value="P:regulation of DNA-templated transcription"/>
    <property type="evidence" value="ECO:0007669"/>
    <property type="project" value="InterPro"/>
</dbReference>
<dbReference type="Proteomes" id="UP000008815">
    <property type="component" value="Chromosome 2"/>
</dbReference>
<dbReference type="Gene3D" id="1.10.10.10">
    <property type="entry name" value="Winged helix-like DNA-binding domain superfamily/Winged helix DNA-binding domain"/>
    <property type="match status" value="1"/>
</dbReference>
<keyword evidence="2" id="KW-0238">DNA-binding</keyword>
<name>A0A0H3KMZ5_BURM1</name>
<evidence type="ECO:0000256" key="3">
    <source>
        <dbReference type="ARBA" id="ARBA00023163"/>
    </source>
</evidence>
<dbReference type="RefSeq" id="WP_012216594.1">
    <property type="nucleotide sequence ID" value="NC_010086.1"/>
</dbReference>
<dbReference type="Gene3D" id="3.30.450.80">
    <property type="entry name" value="Transcription factor LuxR-like, autoinducer-binding domain"/>
    <property type="match status" value="1"/>
</dbReference>
<accession>A0A0H3KMZ5</accession>
<dbReference type="InterPro" id="IPR016032">
    <property type="entry name" value="Sig_transdc_resp-reg_C-effctor"/>
</dbReference>
<sequence>MTHADGAPRVEWFTHADIAAAAAYSNAIPAIERDVFTGIQFGSGKSDLSAIDFSPYHARLRQIGFSTLGYGAYEMIGRRILCAHLLRDLAPPSFMQPYIEGALYESDPRFAQVRQSGFPVAWRLDEIEAAAQRGGDRKVLALAGHLRAHAMNSGVIFSLSAPRLDLRVAVNLTSETHGTDWIDDRVIGGALAVSLAVHRVALPFLEARVARMRGFALGDEQQQVLERLVHGLSDQEIASALRTSLHKVGHHIRSLEKLFNVQNRAQLAYLAARRLSS</sequence>
<dbReference type="InterPro" id="IPR000792">
    <property type="entry name" value="Tscrpt_reg_LuxR_C"/>
</dbReference>
<dbReference type="EMBL" id="AP009386">
    <property type="protein sequence ID" value="BAG46626.1"/>
    <property type="molecule type" value="Genomic_DNA"/>
</dbReference>
<evidence type="ECO:0000256" key="2">
    <source>
        <dbReference type="ARBA" id="ARBA00023125"/>
    </source>
</evidence>
<dbReference type="eggNOG" id="COG2197">
    <property type="taxonomic scope" value="Bacteria"/>
</dbReference>
<evidence type="ECO:0000313" key="6">
    <source>
        <dbReference type="Proteomes" id="UP000008815"/>
    </source>
</evidence>
<feature type="domain" description="HTH luxR-type" evidence="4">
    <location>
        <begin position="214"/>
        <end position="271"/>
    </location>
</feature>
<dbReference type="Pfam" id="PF03472">
    <property type="entry name" value="Autoind_bind"/>
    <property type="match status" value="1"/>
</dbReference>
<keyword evidence="6" id="KW-1185">Reference proteome</keyword>
<dbReference type="InterPro" id="IPR005143">
    <property type="entry name" value="TF_LuxR_autoind-bd_dom"/>
</dbReference>
<dbReference type="GO" id="GO:0003677">
    <property type="term" value="F:DNA binding"/>
    <property type="evidence" value="ECO:0007669"/>
    <property type="project" value="UniProtKB-KW"/>
</dbReference>
<dbReference type="HOGENOM" id="CLU_068394_0_0_4"/>
<dbReference type="KEGG" id="bmj:BMULJ_04779"/>
<evidence type="ECO:0000313" key="5">
    <source>
        <dbReference type="EMBL" id="BAG46626.1"/>
    </source>
</evidence>
<dbReference type="SMART" id="SM00421">
    <property type="entry name" value="HTH_LUXR"/>
    <property type="match status" value="1"/>
</dbReference>
<dbReference type="InterPro" id="IPR036693">
    <property type="entry name" value="TF_LuxR_autoind-bd_dom_sf"/>
</dbReference>
<reference evidence="5 6" key="1">
    <citation type="submission" date="2007-04" db="EMBL/GenBank/DDBJ databases">
        <title>Complete genome sequence of Burkholderia multivorans ATCC 17616.</title>
        <authorList>
            <person name="Ohtsubo Y."/>
            <person name="Yamashita A."/>
            <person name="Kurokawa K."/>
            <person name="Takami H."/>
            <person name="Yuhara S."/>
            <person name="Nishiyama E."/>
            <person name="Endo R."/>
            <person name="Miyazaki R."/>
            <person name="Ono A."/>
            <person name="Yano K."/>
            <person name="Ito M."/>
            <person name="Sota M."/>
            <person name="Yuji N."/>
            <person name="Hattori M."/>
            <person name="Tsuda M."/>
        </authorList>
    </citation>
    <scope>NUCLEOTIDE SEQUENCE [LARGE SCALE GENOMIC DNA]</scope>
    <source>
        <strain evidence="6">ATCC 17616 / 249</strain>
    </source>
</reference>
<dbReference type="AlphaFoldDB" id="A0A0H3KMZ5"/>
<dbReference type="InterPro" id="IPR036388">
    <property type="entry name" value="WH-like_DNA-bd_sf"/>
</dbReference>
<dbReference type="STRING" id="395019.BMULJ_04779"/>
<organism evidence="5 6">
    <name type="scientific">Burkholderia multivorans (strain ATCC 17616 / 249)</name>
    <dbReference type="NCBI Taxonomy" id="395019"/>
    <lineage>
        <taxon>Bacteria</taxon>
        <taxon>Pseudomonadati</taxon>
        <taxon>Pseudomonadota</taxon>
        <taxon>Betaproteobacteria</taxon>
        <taxon>Burkholderiales</taxon>
        <taxon>Burkholderiaceae</taxon>
        <taxon>Burkholderia</taxon>
        <taxon>Burkholderia cepacia complex</taxon>
    </lineage>
</organism>
<gene>
    <name evidence="5" type="ordered locus">BMULJ_04779</name>
</gene>
<protein>
    <submittedName>
        <fullName evidence="5">LuxR family transcriptional regulator</fullName>
    </submittedName>
</protein>
<proteinExistence type="predicted"/>
<dbReference type="Pfam" id="PF00196">
    <property type="entry name" value="GerE"/>
    <property type="match status" value="1"/>
</dbReference>
<keyword evidence="1" id="KW-0805">Transcription regulation</keyword>